<protein>
    <submittedName>
        <fullName evidence="2">Uncharacterized protein</fullName>
    </submittedName>
</protein>
<evidence type="ECO:0000313" key="2">
    <source>
        <dbReference type="EMBL" id="KAG9340915.1"/>
    </source>
</evidence>
<accession>A0A8T2NKK1</accession>
<keyword evidence="3" id="KW-1185">Reference proteome</keyword>
<dbReference type="AlphaFoldDB" id="A0A8T2NKK1"/>
<feature type="compositionally biased region" description="Basic and acidic residues" evidence="1">
    <location>
        <begin position="55"/>
        <end position="65"/>
    </location>
</feature>
<sequence>MEGKGPFRIYDPGGTQESAREPSSAEPPQPPDCPTGRPVQPESSEGSSEFEVVNMDEKGACGEDKSVTVGMTGGTELGQFRFISQQQVIEACS</sequence>
<gene>
    <name evidence="2" type="ORF">JZ751_020108</name>
</gene>
<proteinExistence type="predicted"/>
<organism evidence="2 3">
    <name type="scientific">Albula glossodonta</name>
    <name type="common">roundjaw bonefish</name>
    <dbReference type="NCBI Taxonomy" id="121402"/>
    <lineage>
        <taxon>Eukaryota</taxon>
        <taxon>Metazoa</taxon>
        <taxon>Chordata</taxon>
        <taxon>Craniata</taxon>
        <taxon>Vertebrata</taxon>
        <taxon>Euteleostomi</taxon>
        <taxon>Actinopterygii</taxon>
        <taxon>Neopterygii</taxon>
        <taxon>Teleostei</taxon>
        <taxon>Albuliformes</taxon>
        <taxon>Albulidae</taxon>
        <taxon>Albula</taxon>
    </lineage>
</organism>
<feature type="compositionally biased region" description="Low complexity" evidence="1">
    <location>
        <begin position="42"/>
        <end position="51"/>
    </location>
</feature>
<dbReference type="Proteomes" id="UP000824540">
    <property type="component" value="Unassembled WGS sequence"/>
</dbReference>
<evidence type="ECO:0000256" key="1">
    <source>
        <dbReference type="SAM" id="MobiDB-lite"/>
    </source>
</evidence>
<reference evidence="2" key="1">
    <citation type="thesis" date="2021" institute="BYU ScholarsArchive" country="Provo, UT, USA">
        <title>Applications of and Algorithms for Genome Assembly and Genomic Analyses with an Emphasis on Marine Teleosts.</title>
        <authorList>
            <person name="Pickett B.D."/>
        </authorList>
    </citation>
    <scope>NUCLEOTIDE SEQUENCE</scope>
    <source>
        <strain evidence="2">HI-2016</strain>
    </source>
</reference>
<feature type="region of interest" description="Disordered" evidence="1">
    <location>
        <begin position="1"/>
        <end position="65"/>
    </location>
</feature>
<dbReference type="EMBL" id="JAFBMS010000039">
    <property type="protein sequence ID" value="KAG9340915.1"/>
    <property type="molecule type" value="Genomic_DNA"/>
</dbReference>
<evidence type="ECO:0000313" key="3">
    <source>
        <dbReference type="Proteomes" id="UP000824540"/>
    </source>
</evidence>
<name>A0A8T2NKK1_9TELE</name>
<comment type="caution">
    <text evidence="2">The sequence shown here is derived from an EMBL/GenBank/DDBJ whole genome shotgun (WGS) entry which is preliminary data.</text>
</comment>